<sequence length="141" mass="16048">MGFLDETAINSFREFATQTSPEELSPLIHRSLADYICSWVMAGYGVRVCQGDFQRYTLAIIAIIEEWHRTPDLLDYVYYVSDDPKTEEMATIERRVTTISDGGLSGHDILDPYFFAKATFRELHGNRPLSPSDARLPADDH</sequence>
<comment type="caution">
    <text evidence="1">The sequence shown here is derived from an EMBL/GenBank/DDBJ whole genome shotgun (WGS) entry which is preliminary data.</text>
</comment>
<proteinExistence type="predicted"/>
<accession>A0A229T2L7</accession>
<dbReference type="AlphaFoldDB" id="A0A229T2L7"/>
<dbReference type="EMBL" id="NMUL01000023">
    <property type="protein sequence ID" value="OXM65333.1"/>
    <property type="molecule type" value="Genomic_DNA"/>
</dbReference>
<protein>
    <submittedName>
        <fullName evidence="1">Uncharacterized protein</fullName>
    </submittedName>
</protein>
<organism evidence="1 2">
    <name type="scientific">Amycolatopsis vastitatis</name>
    <dbReference type="NCBI Taxonomy" id="1905142"/>
    <lineage>
        <taxon>Bacteria</taxon>
        <taxon>Bacillati</taxon>
        <taxon>Actinomycetota</taxon>
        <taxon>Actinomycetes</taxon>
        <taxon>Pseudonocardiales</taxon>
        <taxon>Pseudonocardiaceae</taxon>
        <taxon>Amycolatopsis</taxon>
    </lineage>
</organism>
<name>A0A229T2L7_9PSEU</name>
<gene>
    <name evidence="1" type="ORF">CF165_23695</name>
</gene>
<evidence type="ECO:0000313" key="1">
    <source>
        <dbReference type="EMBL" id="OXM65333.1"/>
    </source>
</evidence>
<dbReference type="Proteomes" id="UP000215199">
    <property type="component" value="Unassembled WGS sequence"/>
</dbReference>
<keyword evidence="2" id="KW-1185">Reference proteome</keyword>
<reference evidence="2" key="1">
    <citation type="submission" date="2017-07" db="EMBL/GenBank/DDBJ databases">
        <title>Comparative genome mining reveals phylogenetic distribution patterns of secondary metabolites in Amycolatopsis.</title>
        <authorList>
            <person name="Adamek M."/>
            <person name="Alanjary M."/>
            <person name="Sales-Ortells H."/>
            <person name="Goodfellow M."/>
            <person name="Bull A.T."/>
            <person name="Kalinowski J."/>
            <person name="Ziemert N."/>
        </authorList>
    </citation>
    <scope>NUCLEOTIDE SEQUENCE [LARGE SCALE GENOMIC DNA]</scope>
    <source>
        <strain evidence="2">H5</strain>
    </source>
</reference>
<evidence type="ECO:0000313" key="2">
    <source>
        <dbReference type="Proteomes" id="UP000215199"/>
    </source>
</evidence>